<dbReference type="InterPro" id="IPR012854">
    <property type="entry name" value="Cu_amine_oxidase-like_N"/>
</dbReference>
<keyword evidence="1" id="KW-0732">Signal</keyword>
<dbReference type="Pfam" id="PF14343">
    <property type="entry name" value="PrcB_C"/>
    <property type="match status" value="3"/>
</dbReference>
<evidence type="ECO:0000313" key="4">
    <source>
        <dbReference type="EMBL" id="TCQ04135.1"/>
    </source>
</evidence>
<feature type="domain" description="PrcB C-terminal" evidence="3">
    <location>
        <begin position="46"/>
        <end position="98"/>
    </location>
</feature>
<proteinExistence type="predicted"/>
<dbReference type="Proteomes" id="UP000295504">
    <property type="component" value="Unassembled WGS sequence"/>
</dbReference>
<evidence type="ECO:0000256" key="1">
    <source>
        <dbReference type="SAM" id="SignalP"/>
    </source>
</evidence>
<feature type="chain" id="PRO_5020684323" evidence="1">
    <location>
        <begin position="25"/>
        <end position="535"/>
    </location>
</feature>
<evidence type="ECO:0000259" key="3">
    <source>
        <dbReference type="Pfam" id="PF14343"/>
    </source>
</evidence>
<dbReference type="AlphaFoldDB" id="A0A4R2TRZ9"/>
<organism evidence="4 5">
    <name type="scientific">Serpentinicella alkaliphila</name>
    <dbReference type="NCBI Taxonomy" id="1734049"/>
    <lineage>
        <taxon>Bacteria</taxon>
        <taxon>Bacillati</taxon>
        <taxon>Bacillota</taxon>
        <taxon>Clostridia</taxon>
        <taxon>Peptostreptococcales</taxon>
        <taxon>Natronincolaceae</taxon>
        <taxon>Serpentinicella</taxon>
    </lineage>
</organism>
<accession>A0A4R2TRZ9</accession>
<comment type="caution">
    <text evidence="4">The sequence shown here is derived from an EMBL/GenBank/DDBJ whole genome shotgun (WGS) entry which is preliminary data.</text>
</comment>
<feature type="signal peptide" evidence="1">
    <location>
        <begin position="1"/>
        <end position="24"/>
    </location>
</feature>
<keyword evidence="5" id="KW-1185">Reference proteome</keyword>
<evidence type="ECO:0000259" key="2">
    <source>
        <dbReference type="Pfam" id="PF07833"/>
    </source>
</evidence>
<feature type="domain" description="PrcB C-terminal" evidence="3">
    <location>
        <begin position="131"/>
        <end position="184"/>
    </location>
</feature>
<dbReference type="EMBL" id="SLYC01000007">
    <property type="protein sequence ID" value="TCQ04135.1"/>
    <property type="molecule type" value="Genomic_DNA"/>
</dbReference>
<protein>
    <submittedName>
        <fullName evidence="4">Copper amine oxidase-like protein</fullName>
    </submittedName>
</protein>
<reference evidence="4 5" key="1">
    <citation type="submission" date="2019-03" db="EMBL/GenBank/DDBJ databases">
        <title>Genomic Encyclopedia of Type Strains, Phase IV (KMG-IV): sequencing the most valuable type-strain genomes for metagenomic binning, comparative biology and taxonomic classification.</title>
        <authorList>
            <person name="Goeker M."/>
        </authorList>
    </citation>
    <scope>NUCLEOTIDE SEQUENCE [LARGE SCALE GENOMIC DNA]</scope>
    <source>
        <strain evidence="4 5">DSM 100013</strain>
    </source>
</reference>
<dbReference type="InterPro" id="IPR036582">
    <property type="entry name" value="Mao_N_sf"/>
</dbReference>
<feature type="domain" description="Copper amine oxidase-like N-terminal" evidence="2">
    <location>
        <begin position="416"/>
        <end position="520"/>
    </location>
</feature>
<dbReference type="OrthoDB" id="2379109at2"/>
<dbReference type="SUPFAM" id="SSF55383">
    <property type="entry name" value="Copper amine oxidase, domain N"/>
    <property type="match status" value="1"/>
</dbReference>
<name>A0A4R2TRZ9_9FIRM</name>
<dbReference type="RefSeq" id="WP_132847831.1">
    <property type="nucleotide sequence ID" value="NZ_CP058648.1"/>
</dbReference>
<dbReference type="InterPro" id="IPR025748">
    <property type="entry name" value="PrcB_C_dom"/>
</dbReference>
<sequence length="535" mass="61117">MRKILRVCILLTLSLFLIASTAFANGSNNRLISNHEEVTYSITNNVITISWGEKPTGGYSIEITDLKLDQNNNLLVYYKTESPKEGDMVTLAITYPKDSMTIPTALRGYRAVRLVSEETTEEVTYSIANNVITVHWGEKPTGGYSIKITELKLDSNNNLLVYYKTESPKDRDSVTLAITYPRDSMTIPTALRGYRVVKLVHDHRTEEITYSIENNVITISWGEKPTGGYFIEITDLKLDKNTLLVYYKTESPKAGDFVTQVITYPKDSKVIPVTLRSFNEVKLVLDVTKDKIEDKEKKNDDNHHPGKGPNIDRIVQKRIDKSIKKIEKINDRITKNDKQMEKFQEQLIKTVKKTNVTVEHFLGKLDFFADRYTKEQLVTIQDNINKRLNEVERISKFTTSEKTQLRNRPLEDRLYIRGEKLIYDVPPVTVNGRTLVPVRIISEYLGAIVEWDNKLQKVTITKNDNVIELFINNKVAWVNGKKVELDVPAYQLNGRTMVPIRFICDALGESLDYISETGDIDIGNGNLDAILLILN</sequence>
<dbReference type="Gene3D" id="3.30.457.10">
    <property type="entry name" value="Copper amine oxidase-like, N-terminal domain"/>
    <property type="match status" value="1"/>
</dbReference>
<feature type="domain" description="PrcB C-terminal" evidence="3">
    <location>
        <begin position="216"/>
        <end position="266"/>
    </location>
</feature>
<evidence type="ECO:0000313" key="5">
    <source>
        <dbReference type="Proteomes" id="UP000295504"/>
    </source>
</evidence>
<gene>
    <name evidence="4" type="ORF">EDD79_100713</name>
</gene>
<dbReference type="Pfam" id="PF07833">
    <property type="entry name" value="Cu_amine_oxidN1"/>
    <property type="match status" value="1"/>
</dbReference>